<dbReference type="AlphaFoldDB" id="A0A7Z0WKP9"/>
<dbReference type="GO" id="GO:0009055">
    <property type="term" value="F:electron transfer activity"/>
    <property type="evidence" value="ECO:0007669"/>
    <property type="project" value="UniProtKB-UniRule"/>
</dbReference>
<dbReference type="InterPro" id="IPR017896">
    <property type="entry name" value="4Fe4S_Fe-S-bd"/>
</dbReference>
<dbReference type="Proteomes" id="UP000185696">
    <property type="component" value="Unassembled WGS sequence"/>
</dbReference>
<keyword evidence="11" id="KW-1185">Reference proteome</keyword>
<evidence type="ECO:0000256" key="7">
    <source>
        <dbReference type="ARBA" id="ARBA00023291"/>
    </source>
</evidence>
<evidence type="ECO:0000313" key="10">
    <source>
        <dbReference type="EMBL" id="OLF09093.1"/>
    </source>
</evidence>
<protein>
    <recommendedName>
        <fullName evidence="8">Ferredoxin</fullName>
    </recommendedName>
</protein>
<sequence length="63" mass="6758">MKITVDRDKCNGVGICEGCSPEVFEVDDYGDLVLRTEVVPEGLRDAVDDAVASCPTSALRLVD</sequence>
<dbReference type="GO" id="GO:0051538">
    <property type="term" value="F:3 iron, 4 sulfur cluster binding"/>
    <property type="evidence" value="ECO:0007669"/>
    <property type="project" value="UniProtKB-KW"/>
</dbReference>
<dbReference type="PROSITE" id="PS51379">
    <property type="entry name" value="4FE4S_FER_2"/>
    <property type="match status" value="1"/>
</dbReference>
<comment type="function">
    <text evidence="8">Ferredoxins are iron-sulfur proteins that transfer electrons in a wide variety of metabolic reactions.</text>
</comment>
<evidence type="ECO:0000256" key="1">
    <source>
        <dbReference type="ARBA" id="ARBA00001927"/>
    </source>
</evidence>
<dbReference type="Pfam" id="PF13459">
    <property type="entry name" value="Fer4_15"/>
    <property type="match status" value="1"/>
</dbReference>
<name>A0A7Z0WKP9_9PSEU</name>
<dbReference type="Gene3D" id="3.30.70.20">
    <property type="match status" value="1"/>
</dbReference>
<keyword evidence="4 8" id="KW-0249">Electron transport</keyword>
<comment type="caution">
    <text evidence="10">The sequence shown here is derived from an EMBL/GenBank/DDBJ whole genome shotgun (WGS) entry which is preliminary data.</text>
</comment>
<evidence type="ECO:0000313" key="11">
    <source>
        <dbReference type="Proteomes" id="UP000185696"/>
    </source>
</evidence>
<feature type="domain" description="4Fe-4S ferredoxin-type" evidence="9">
    <location>
        <begin position="1"/>
        <end position="29"/>
    </location>
</feature>
<gene>
    <name evidence="10" type="ORF">BLA60_21150</name>
</gene>
<evidence type="ECO:0000256" key="8">
    <source>
        <dbReference type="RuleBase" id="RU368020"/>
    </source>
</evidence>
<keyword evidence="7" id="KW-0003">3Fe-4S</keyword>
<keyword evidence="6 8" id="KW-0411">Iron-sulfur</keyword>
<dbReference type="PANTHER" id="PTHR36923">
    <property type="entry name" value="FERREDOXIN"/>
    <property type="match status" value="1"/>
</dbReference>
<evidence type="ECO:0000256" key="2">
    <source>
        <dbReference type="ARBA" id="ARBA00022448"/>
    </source>
</evidence>
<comment type="cofactor">
    <cofactor evidence="1">
        <name>[3Fe-4S] cluster</name>
        <dbReference type="ChEBI" id="CHEBI:21137"/>
    </cofactor>
</comment>
<dbReference type="InterPro" id="IPR051269">
    <property type="entry name" value="Fe-S_cluster_ET"/>
</dbReference>
<dbReference type="PANTHER" id="PTHR36923:SF3">
    <property type="entry name" value="FERREDOXIN"/>
    <property type="match status" value="1"/>
</dbReference>
<dbReference type="GO" id="GO:0005506">
    <property type="term" value="F:iron ion binding"/>
    <property type="evidence" value="ECO:0007669"/>
    <property type="project" value="UniProtKB-UniRule"/>
</dbReference>
<evidence type="ECO:0000256" key="5">
    <source>
        <dbReference type="ARBA" id="ARBA00023004"/>
    </source>
</evidence>
<keyword evidence="2 8" id="KW-0813">Transport</keyword>
<dbReference type="InterPro" id="IPR001080">
    <property type="entry name" value="3Fe4S_ferredoxin"/>
</dbReference>
<reference evidence="10 11" key="1">
    <citation type="submission" date="2016-12" db="EMBL/GenBank/DDBJ databases">
        <title>The draft genome sequence of Actinophytocola xinjiangensis.</title>
        <authorList>
            <person name="Wang W."/>
            <person name="Yuan L."/>
        </authorList>
    </citation>
    <scope>NUCLEOTIDE SEQUENCE [LARGE SCALE GENOMIC DNA]</scope>
    <source>
        <strain evidence="10 11">CGMCC 4.4663</strain>
    </source>
</reference>
<dbReference type="OrthoDB" id="3215002at2"/>
<organism evidence="10 11">
    <name type="scientific">Actinophytocola xinjiangensis</name>
    <dbReference type="NCBI Taxonomy" id="485602"/>
    <lineage>
        <taxon>Bacteria</taxon>
        <taxon>Bacillati</taxon>
        <taxon>Actinomycetota</taxon>
        <taxon>Actinomycetes</taxon>
        <taxon>Pseudonocardiales</taxon>
        <taxon>Pseudonocardiaceae</taxon>
    </lineage>
</organism>
<evidence type="ECO:0000259" key="9">
    <source>
        <dbReference type="PROSITE" id="PS51379"/>
    </source>
</evidence>
<evidence type="ECO:0000256" key="6">
    <source>
        <dbReference type="ARBA" id="ARBA00023014"/>
    </source>
</evidence>
<dbReference type="SUPFAM" id="SSF54862">
    <property type="entry name" value="4Fe-4S ferredoxins"/>
    <property type="match status" value="1"/>
</dbReference>
<dbReference type="RefSeq" id="WP_075134683.1">
    <property type="nucleotide sequence ID" value="NZ_MSIF01000010.1"/>
</dbReference>
<evidence type="ECO:0000256" key="3">
    <source>
        <dbReference type="ARBA" id="ARBA00022723"/>
    </source>
</evidence>
<dbReference type="PRINTS" id="PR00352">
    <property type="entry name" value="3FE4SFRDOXIN"/>
</dbReference>
<dbReference type="EMBL" id="MSIF01000010">
    <property type="protein sequence ID" value="OLF09093.1"/>
    <property type="molecule type" value="Genomic_DNA"/>
</dbReference>
<keyword evidence="3 8" id="KW-0479">Metal-binding</keyword>
<proteinExistence type="predicted"/>
<keyword evidence="5 8" id="KW-0408">Iron</keyword>
<evidence type="ECO:0000256" key="4">
    <source>
        <dbReference type="ARBA" id="ARBA00022982"/>
    </source>
</evidence>
<accession>A0A7Z0WKP9</accession>